<dbReference type="Pfam" id="PF00561">
    <property type="entry name" value="Abhydrolase_1"/>
    <property type="match status" value="1"/>
</dbReference>
<protein>
    <submittedName>
        <fullName evidence="4">Alpha/beta-hydrolase</fullName>
    </submittedName>
</protein>
<dbReference type="EMBL" id="KV425882">
    <property type="protein sequence ID" value="KZW04380.1"/>
    <property type="molecule type" value="Genomic_DNA"/>
</dbReference>
<dbReference type="PRINTS" id="PR00412">
    <property type="entry name" value="EPOXHYDRLASE"/>
</dbReference>
<dbReference type="InParanoid" id="A0A166BVF0"/>
<keyword evidence="5" id="KW-1185">Reference proteome</keyword>
<dbReference type="STRING" id="1314781.A0A166BVF0"/>
<dbReference type="InterPro" id="IPR029058">
    <property type="entry name" value="AB_hydrolase_fold"/>
</dbReference>
<proteinExistence type="inferred from homology"/>
<dbReference type="InterPro" id="IPR000073">
    <property type="entry name" value="AB_hydrolase_1"/>
</dbReference>
<evidence type="ECO:0000313" key="4">
    <source>
        <dbReference type="EMBL" id="KZW04380.1"/>
    </source>
</evidence>
<comment type="similarity">
    <text evidence="2">Belongs to the AB hydrolase superfamily. Epoxide hydrolase family.</text>
</comment>
<evidence type="ECO:0000256" key="1">
    <source>
        <dbReference type="ARBA" id="ARBA00022801"/>
    </source>
</evidence>
<dbReference type="InterPro" id="IPR000639">
    <property type="entry name" value="Epox_hydrolase-like"/>
</dbReference>
<gene>
    <name evidence="4" type="ORF">EXIGLDRAFT_716337</name>
</gene>
<evidence type="ECO:0000256" key="2">
    <source>
        <dbReference type="ARBA" id="ARBA00038334"/>
    </source>
</evidence>
<feature type="domain" description="AB hydrolase-1" evidence="3">
    <location>
        <begin position="34"/>
        <end position="301"/>
    </location>
</feature>
<name>A0A166BVF0_EXIGL</name>
<reference evidence="4 5" key="1">
    <citation type="journal article" date="2016" name="Mol. Biol. Evol.">
        <title>Comparative Genomics of Early-Diverging Mushroom-Forming Fungi Provides Insights into the Origins of Lignocellulose Decay Capabilities.</title>
        <authorList>
            <person name="Nagy L.G."/>
            <person name="Riley R."/>
            <person name="Tritt A."/>
            <person name="Adam C."/>
            <person name="Daum C."/>
            <person name="Floudas D."/>
            <person name="Sun H."/>
            <person name="Yadav J.S."/>
            <person name="Pangilinan J."/>
            <person name="Larsson K.H."/>
            <person name="Matsuura K."/>
            <person name="Barry K."/>
            <person name="Labutti K."/>
            <person name="Kuo R."/>
            <person name="Ohm R.A."/>
            <person name="Bhattacharya S.S."/>
            <person name="Shirouzu T."/>
            <person name="Yoshinaga Y."/>
            <person name="Martin F.M."/>
            <person name="Grigoriev I.V."/>
            <person name="Hibbett D.S."/>
        </authorList>
    </citation>
    <scope>NUCLEOTIDE SEQUENCE [LARGE SCALE GENOMIC DNA]</scope>
    <source>
        <strain evidence="4 5">HHB12029</strain>
    </source>
</reference>
<dbReference type="SUPFAM" id="SSF53474">
    <property type="entry name" value="alpha/beta-Hydrolases"/>
    <property type="match status" value="1"/>
</dbReference>
<dbReference type="Proteomes" id="UP000077266">
    <property type="component" value="Unassembled WGS sequence"/>
</dbReference>
<dbReference type="GO" id="GO:0016787">
    <property type="term" value="F:hydrolase activity"/>
    <property type="evidence" value="ECO:0007669"/>
    <property type="project" value="UniProtKB-KW"/>
</dbReference>
<dbReference type="OrthoDB" id="284184at2759"/>
<evidence type="ECO:0000259" key="3">
    <source>
        <dbReference type="Pfam" id="PF00561"/>
    </source>
</evidence>
<dbReference type="Gene3D" id="3.40.50.1820">
    <property type="entry name" value="alpha/beta hydrolase"/>
    <property type="match status" value="1"/>
</dbReference>
<accession>A0A166BVF0</accession>
<dbReference type="AlphaFoldDB" id="A0A166BVF0"/>
<dbReference type="PANTHER" id="PTHR43329">
    <property type="entry name" value="EPOXIDE HYDROLASE"/>
    <property type="match status" value="1"/>
</dbReference>
<sequence>MSSFNLNYRTLRVSTGHNIRFIDHKPAQGEPKATLLCVHGFPDFSYGWRYQVAPWAKAGFRVIAPDTLGCGGSDKPAETSAYTIKSIVNDLVALLDALSIRQVVIIGHDWGAMVTWRFLQWHPDRCLAVVALSIPYYPPPPQYIPIEEAAKRVPNFGYQVYFASEQSTKEIEANIERFFKVIYRPPGVQGSMALLGEIQPLVLGKADFEAKSVLTNEELNAYITSFRDNMHGPLSYYRNTRRNFDDYSTLPSKLPQDIPILLLYGSEDIASSERAAKASKRFAPQTAIVRMEGRGHWLMVEAKDEVTERVIAFVNNVVGAKGKL</sequence>
<evidence type="ECO:0000313" key="5">
    <source>
        <dbReference type="Proteomes" id="UP000077266"/>
    </source>
</evidence>
<keyword evidence="1 4" id="KW-0378">Hydrolase</keyword>
<organism evidence="4 5">
    <name type="scientific">Exidia glandulosa HHB12029</name>
    <dbReference type="NCBI Taxonomy" id="1314781"/>
    <lineage>
        <taxon>Eukaryota</taxon>
        <taxon>Fungi</taxon>
        <taxon>Dikarya</taxon>
        <taxon>Basidiomycota</taxon>
        <taxon>Agaricomycotina</taxon>
        <taxon>Agaricomycetes</taxon>
        <taxon>Auriculariales</taxon>
        <taxon>Exidiaceae</taxon>
        <taxon>Exidia</taxon>
    </lineage>
</organism>